<gene>
    <name evidence="4" type="ORF">EAS64_28485</name>
</gene>
<feature type="transmembrane region" description="Helical" evidence="2">
    <location>
        <begin position="62"/>
        <end position="81"/>
    </location>
</feature>
<protein>
    <submittedName>
        <fullName evidence="4">DMT family transporter</fullName>
    </submittedName>
</protein>
<name>A0A6P2BVH6_9ACTN</name>
<feature type="transmembrane region" description="Helical" evidence="2">
    <location>
        <begin position="147"/>
        <end position="167"/>
    </location>
</feature>
<evidence type="ECO:0000313" key="4">
    <source>
        <dbReference type="EMBL" id="TVZ02697.1"/>
    </source>
</evidence>
<dbReference type="Gene3D" id="1.10.3730.20">
    <property type="match status" value="1"/>
</dbReference>
<comment type="similarity">
    <text evidence="1">Belongs to the EamA transporter family.</text>
</comment>
<keyword evidence="2" id="KW-1133">Transmembrane helix</keyword>
<organism evidence="4 5">
    <name type="scientific">Trebonia kvetii</name>
    <dbReference type="NCBI Taxonomy" id="2480626"/>
    <lineage>
        <taxon>Bacteria</taxon>
        <taxon>Bacillati</taxon>
        <taxon>Actinomycetota</taxon>
        <taxon>Actinomycetes</taxon>
        <taxon>Streptosporangiales</taxon>
        <taxon>Treboniaceae</taxon>
        <taxon>Trebonia</taxon>
    </lineage>
</organism>
<evidence type="ECO:0000313" key="5">
    <source>
        <dbReference type="Proteomes" id="UP000460272"/>
    </source>
</evidence>
<dbReference type="InterPro" id="IPR000620">
    <property type="entry name" value="EamA_dom"/>
</dbReference>
<feature type="transmembrane region" description="Helical" evidence="2">
    <location>
        <begin position="117"/>
        <end position="135"/>
    </location>
</feature>
<evidence type="ECO:0000259" key="3">
    <source>
        <dbReference type="Pfam" id="PF00892"/>
    </source>
</evidence>
<keyword evidence="2" id="KW-0812">Transmembrane</keyword>
<evidence type="ECO:0000256" key="2">
    <source>
        <dbReference type="SAM" id="Phobius"/>
    </source>
</evidence>
<accession>A0A6P2BVH6</accession>
<reference evidence="4 5" key="1">
    <citation type="submission" date="2018-11" db="EMBL/GenBank/DDBJ databases">
        <title>Trebonia kvetii gen.nov., sp.nov., a novel acidophilic actinobacterium, and proposal of the new actinobacterial family Treboniaceae fam. nov.</title>
        <authorList>
            <person name="Rapoport D."/>
            <person name="Sagova-Mareckova M."/>
            <person name="Sedlacek I."/>
            <person name="Provaznik J."/>
            <person name="Kralova S."/>
            <person name="Pavlinic D."/>
            <person name="Benes V."/>
            <person name="Kopecky J."/>
        </authorList>
    </citation>
    <scope>NUCLEOTIDE SEQUENCE [LARGE SCALE GENOMIC DNA]</scope>
    <source>
        <strain evidence="4 5">15Tr583</strain>
    </source>
</reference>
<comment type="caution">
    <text evidence="4">The sequence shown here is derived from an EMBL/GenBank/DDBJ whole genome shotgun (WGS) entry which is preliminary data.</text>
</comment>
<dbReference type="EMBL" id="RPFW01000005">
    <property type="protein sequence ID" value="TVZ02697.1"/>
    <property type="molecule type" value="Genomic_DNA"/>
</dbReference>
<feature type="transmembrane region" description="Helical" evidence="2">
    <location>
        <begin position="173"/>
        <end position="192"/>
    </location>
</feature>
<dbReference type="InterPro" id="IPR037185">
    <property type="entry name" value="EmrE-like"/>
</dbReference>
<dbReference type="Pfam" id="PF00892">
    <property type="entry name" value="EamA"/>
    <property type="match status" value="2"/>
</dbReference>
<proteinExistence type="inferred from homology"/>
<feature type="transmembrane region" description="Helical" evidence="2">
    <location>
        <begin position="204"/>
        <end position="225"/>
    </location>
</feature>
<dbReference type="GO" id="GO:0016020">
    <property type="term" value="C:membrane"/>
    <property type="evidence" value="ECO:0007669"/>
    <property type="project" value="InterPro"/>
</dbReference>
<dbReference type="SUPFAM" id="SSF103481">
    <property type="entry name" value="Multidrug resistance efflux transporter EmrE"/>
    <property type="match status" value="2"/>
</dbReference>
<dbReference type="PANTHER" id="PTHR22911">
    <property type="entry name" value="ACYL-MALONYL CONDENSING ENZYME-RELATED"/>
    <property type="match status" value="1"/>
</dbReference>
<keyword evidence="5" id="KW-1185">Reference proteome</keyword>
<sequence>MIMGIVLGLAAALLYGTSDFVGAVASRRIGEVRVTVIDSAAATVLAAVMLLAYGGPGPTVRAVAWGLVSGVAGGAGTLVLYRGMARGQLSVVGPVSAVGAAVVPVLAGIALGERPGLLSLAGVAVALPAITLVAASGSVRGKLAAGLPEGLAAGLAFGILFIGLAQAGHGDGLWPVATEQAGMLLVTVPLVVKSRPSLRVPLRATILPVLAGATGQAATLAYFYATHFSMLAVAAVLVSLYPGFTVLLARVLLHERFSPFQRFGLGLCALAVTAIAL</sequence>
<keyword evidence="2" id="KW-0472">Membrane</keyword>
<evidence type="ECO:0000256" key="1">
    <source>
        <dbReference type="ARBA" id="ARBA00007362"/>
    </source>
</evidence>
<dbReference type="Proteomes" id="UP000460272">
    <property type="component" value="Unassembled WGS sequence"/>
</dbReference>
<dbReference type="AlphaFoldDB" id="A0A6P2BVH6"/>
<feature type="transmembrane region" description="Helical" evidence="2">
    <location>
        <begin position="6"/>
        <end position="24"/>
    </location>
</feature>
<feature type="transmembrane region" description="Helical" evidence="2">
    <location>
        <begin position="36"/>
        <end position="56"/>
    </location>
</feature>
<dbReference type="RefSeq" id="WP_145857956.1">
    <property type="nucleotide sequence ID" value="NZ_RPFW01000005.1"/>
</dbReference>
<feature type="domain" description="EamA" evidence="3">
    <location>
        <begin position="3"/>
        <end position="133"/>
    </location>
</feature>
<dbReference type="OrthoDB" id="68076at2"/>
<feature type="transmembrane region" description="Helical" evidence="2">
    <location>
        <begin position="231"/>
        <end position="253"/>
    </location>
</feature>
<dbReference type="PANTHER" id="PTHR22911:SF137">
    <property type="entry name" value="SOLUTE CARRIER FAMILY 35 MEMBER G2-RELATED"/>
    <property type="match status" value="1"/>
</dbReference>
<feature type="domain" description="EamA" evidence="3">
    <location>
        <begin position="151"/>
        <end position="275"/>
    </location>
</feature>
<feature type="transmembrane region" description="Helical" evidence="2">
    <location>
        <begin position="88"/>
        <end position="111"/>
    </location>
</feature>